<comment type="caution">
    <text evidence="2">The sequence shown here is derived from an EMBL/GenBank/DDBJ whole genome shotgun (WGS) entry which is preliminary data.</text>
</comment>
<dbReference type="Proteomes" id="UP000662111">
    <property type="component" value="Unassembled WGS sequence"/>
</dbReference>
<feature type="compositionally biased region" description="Basic and acidic residues" evidence="1">
    <location>
        <begin position="32"/>
        <end position="45"/>
    </location>
</feature>
<name>A0ABQ2FCJ1_9MICO</name>
<gene>
    <name evidence="2" type="ORF">GCM10011509_35250</name>
</gene>
<dbReference type="EMBL" id="BMLB01000010">
    <property type="protein sequence ID" value="GGK83726.1"/>
    <property type="molecule type" value="Genomic_DNA"/>
</dbReference>
<reference evidence="3" key="1">
    <citation type="journal article" date="2019" name="Int. J. Syst. Evol. Microbiol.">
        <title>The Global Catalogue of Microorganisms (GCM) 10K type strain sequencing project: providing services to taxonomists for standard genome sequencing and annotation.</title>
        <authorList>
            <consortium name="The Broad Institute Genomics Platform"/>
            <consortium name="The Broad Institute Genome Sequencing Center for Infectious Disease"/>
            <person name="Wu L."/>
            <person name="Ma J."/>
        </authorList>
    </citation>
    <scope>NUCLEOTIDE SEQUENCE [LARGE SCALE GENOMIC DNA]</scope>
    <source>
        <strain evidence="3">CGMCC 1.5362</strain>
    </source>
</reference>
<evidence type="ECO:0000256" key="1">
    <source>
        <dbReference type="SAM" id="MobiDB-lite"/>
    </source>
</evidence>
<evidence type="ECO:0000313" key="3">
    <source>
        <dbReference type="Proteomes" id="UP000662111"/>
    </source>
</evidence>
<sequence length="110" mass="12320">MLSAVLDQPPRSARVYAVNSNVYGVSNRRGHMAAEHPRAPWEAPRRRSRSPLATLQNWLARRAALRERIDVRRGDAPYDQVVVDLAAPAIPLTPTCPMPTDEPRTSKELL</sequence>
<proteinExistence type="predicted"/>
<accession>A0ABQ2FCJ1</accession>
<evidence type="ECO:0000313" key="2">
    <source>
        <dbReference type="EMBL" id="GGK83726.1"/>
    </source>
</evidence>
<feature type="region of interest" description="Disordered" evidence="1">
    <location>
        <begin position="28"/>
        <end position="49"/>
    </location>
</feature>
<protein>
    <submittedName>
        <fullName evidence="2">Uncharacterized protein</fullName>
    </submittedName>
</protein>
<organism evidence="2 3">
    <name type="scientific">Ornithinimicrobium pekingense</name>
    <dbReference type="NCBI Taxonomy" id="384677"/>
    <lineage>
        <taxon>Bacteria</taxon>
        <taxon>Bacillati</taxon>
        <taxon>Actinomycetota</taxon>
        <taxon>Actinomycetes</taxon>
        <taxon>Micrococcales</taxon>
        <taxon>Ornithinimicrobiaceae</taxon>
        <taxon>Ornithinimicrobium</taxon>
    </lineage>
</organism>
<keyword evidence="3" id="KW-1185">Reference proteome</keyword>